<evidence type="ECO:0000313" key="2">
    <source>
        <dbReference type="Proteomes" id="UP000194546"/>
    </source>
</evidence>
<accession>A0A242N213</accession>
<dbReference type="Proteomes" id="UP000194546">
    <property type="component" value="Unassembled WGS sequence"/>
</dbReference>
<comment type="caution">
    <text evidence="1">The sequence shown here is derived from an EMBL/GenBank/DDBJ whole genome shotgun (WGS) entry which is preliminary data.</text>
</comment>
<reference evidence="1 2" key="1">
    <citation type="submission" date="2017-03" db="EMBL/GenBank/DDBJ databases">
        <title>Genome analysis of strain PAMC 26510.</title>
        <authorList>
            <person name="Oh H.-M."/>
            <person name="Yang J.-A."/>
        </authorList>
    </citation>
    <scope>NUCLEOTIDE SEQUENCE [LARGE SCALE GENOMIC DNA]</scope>
    <source>
        <strain evidence="1 2">PAMC 26510</strain>
    </source>
</reference>
<organism evidence="1 2">
    <name type="scientific">Caballeronia sordidicola</name>
    <name type="common">Burkholderia sordidicola</name>
    <dbReference type="NCBI Taxonomy" id="196367"/>
    <lineage>
        <taxon>Bacteria</taxon>
        <taxon>Pseudomonadati</taxon>
        <taxon>Pseudomonadota</taxon>
        <taxon>Betaproteobacteria</taxon>
        <taxon>Burkholderiales</taxon>
        <taxon>Burkholderiaceae</taxon>
        <taxon>Caballeronia</taxon>
    </lineage>
</organism>
<sequence length="62" mass="6662">MDAPGLSNDSFRDGSKVEIAAVYPDFVSGSCLLSLMEFAGRRLINAASFTLVLQIRLLLTAV</sequence>
<protein>
    <submittedName>
        <fullName evidence="1">Uncharacterized protein</fullName>
    </submittedName>
</protein>
<proteinExistence type="predicted"/>
<evidence type="ECO:0000313" key="1">
    <source>
        <dbReference type="EMBL" id="OTP77717.1"/>
    </source>
</evidence>
<dbReference type="AlphaFoldDB" id="A0A242N213"/>
<gene>
    <name evidence="1" type="ORF">PAMC26510_08590</name>
</gene>
<name>A0A242N213_CABSO</name>
<dbReference type="EMBL" id="NBTY01000052">
    <property type="protein sequence ID" value="OTP77717.1"/>
    <property type="molecule type" value="Genomic_DNA"/>
</dbReference>